<dbReference type="RefSeq" id="WP_425343795.1">
    <property type="nucleotide sequence ID" value="NZ_JBGUBD010000001.1"/>
</dbReference>
<evidence type="ECO:0008006" key="4">
    <source>
        <dbReference type="Google" id="ProtNLM"/>
    </source>
</evidence>
<accession>A0ABV4TZV1</accession>
<dbReference type="PROSITE" id="PS51257">
    <property type="entry name" value="PROKAR_LIPOPROTEIN"/>
    <property type="match status" value="1"/>
</dbReference>
<proteinExistence type="predicted"/>
<gene>
    <name evidence="2" type="ORF">ACERK3_01055</name>
</gene>
<organism evidence="2 3">
    <name type="scientific">Natronomicrosphaera hydrolytica</name>
    <dbReference type="NCBI Taxonomy" id="3242702"/>
    <lineage>
        <taxon>Bacteria</taxon>
        <taxon>Pseudomonadati</taxon>
        <taxon>Planctomycetota</taxon>
        <taxon>Phycisphaerae</taxon>
        <taxon>Phycisphaerales</taxon>
        <taxon>Phycisphaeraceae</taxon>
        <taxon>Natronomicrosphaera</taxon>
    </lineage>
</organism>
<keyword evidence="1" id="KW-0732">Signal</keyword>
<reference evidence="2 3" key="1">
    <citation type="submission" date="2024-08" db="EMBL/GenBank/DDBJ databases">
        <title>Whole-genome sequencing of halo(alkali)philic microorganisms from hypersaline lakes.</title>
        <authorList>
            <person name="Sorokin D.Y."/>
            <person name="Merkel A.Y."/>
            <person name="Messina E."/>
            <person name="Yakimov M."/>
        </authorList>
    </citation>
    <scope>NUCLEOTIDE SEQUENCE [LARGE SCALE GENOMIC DNA]</scope>
    <source>
        <strain evidence="2 3">AB-hyl4</strain>
    </source>
</reference>
<evidence type="ECO:0000313" key="2">
    <source>
        <dbReference type="EMBL" id="MFA9476870.1"/>
    </source>
</evidence>
<dbReference type="Proteomes" id="UP001575105">
    <property type="component" value="Unassembled WGS sequence"/>
</dbReference>
<feature type="signal peptide" evidence="1">
    <location>
        <begin position="1"/>
        <end position="31"/>
    </location>
</feature>
<dbReference type="EMBL" id="JBGUBD010000001">
    <property type="protein sequence ID" value="MFA9476870.1"/>
    <property type="molecule type" value="Genomic_DNA"/>
</dbReference>
<comment type="caution">
    <text evidence="2">The sequence shown here is derived from an EMBL/GenBank/DDBJ whole genome shotgun (WGS) entry which is preliminary data.</text>
</comment>
<protein>
    <recommendedName>
        <fullName evidence="4">Lipoprotein</fullName>
    </recommendedName>
</protein>
<evidence type="ECO:0000313" key="3">
    <source>
        <dbReference type="Proteomes" id="UP001575105"/>
    </source>
</evidence>
<sequence length="202" mass="22332">MKTERSTFAAVCLTLMVVAPLLMLSGCQTPAQPRAWYDEFSGEHGQFVYASRQSGGYDVRFVINDNDPEHVIMHVRSTRSPIRGDRAYFLLDGERVTQPMSLNVHTRTTRAHSSHVGVGVGRGVGTGVSTGVGMSFPRYTHESVHDARVRMPIDFVQRMIAADEARFRVGESAGPSYTLSERTRERLAELTGPYASGQPVDE</sequence>
<keyword evidence="3" id="KW-1185">Reference proteome</keyword>
<evidence type="ECO:0000256" key="1">
    <source>
        <dbReference type="SAM" id="SignalP"/>
    </source>
</evidence>
<feature type="chain" id="PRO_5047065966" description="Lipoprotein" evidence="1">
    <location>
        <begin position="32"/>
        <end position="202"/>
    </location>
</feature>
<name>A0ABV4TZV1_9BACT</name>